<dbReference type="Proteomes" id="UP000814128">
    <property type="component" value="Unassembled WGS sequence"/>
</dbReference>
<evidence type="ECO:0000313" key="1">
    <source>
        <dbReference type="EMBL" id="KAI0026897.1"/>
    </source>
</evidence>
<keyword evidence="2" id="KW-1185">Reference proteome</keyword>
<reference evidence="1" key="2">
    <citation type="journal article" date="2022" name="New Phytol.">
        <title>Evolutionary transition to the ectomycorrhizal habit in the genomes of a hyperdiverse lineage of mushroom-forming fungi.</title>
        <authorList>
            <person name="Looney B."/>
            <person name="Miyauchi S."/>
            <person name="Morin E."/>
            <person name="Drula E."/>
            <person name="Courty P.E."/>
            <person name="Kohler A."/>
            <person name="Kuo A."/>
            <person name="LaButti K."/>
            <person name="Pangilinan J."/>
            <person name="Lipzen A."/>
            <person name="Riley R."/>
            <person name="Andreopoulos W."/>
            <person name="He G."/>
            <person name="Johnson J."/>
            <person name="Nolan M."/>
            <person name="Tritt A."/>
            <person name="Barry K.W."/>
            <person name="Grigoriev I.V."/>
            <person name="Nagy L.G."/>
            <person name="Hibbett D."/>
            <person name="Henrissat B."/>
            <person name="Matheny P.B."/>
            <person name="Labbe J."/>
            <person name="Martin F.M."/>
        </authorList>
    </citation>
    <scope>NUCLEOTIDE SEQUENCE</scope>
    <source>
        <strain evidence="1">EC-137</strain>
    </source>
</reference>
<accession>A0ACB8Q5I3</accession>
<gene>
    <name evidence="1" type="ORF">K488DRAFT_74989</name>
</gene>
<dbReference type="EMBL" id="MU274124">
    <property type="protein sequence ID" value="KAI0026897.1"/>
    <property type="molecule type" value="Genomic_DNA"/>
</dbReference>
<organism evidence="1 2">
    <name type="scientific">Vararia minispora EC-137</name>
    <dbReference type="NCBI Taxonomy" id="1314806"/>
    <lineage>
        <taxon>Eukaryota</taxon>
        <taxon>Fungi</taxon>
        <taxon>Dikarya</taxon>
        <taxon>Basidiomycota</taxon>
        <taxon>Agaricomycotina</taxon>
        <taxon>Agaricomycetes</taxon>
        <taxon>Russulales</taxon>
        <taxon>Lachnocladiaceae</taxon>
        <taxon>Vararia</taxon>
    </lineage>
</organism>
<protein>
    <submittedName>
        <fullName evidence="1">Uncharacterized protein</fullName>
    </submittedName>
</protein>
<reference evidence="1" key="1">
    <citation type="submission" date="2021-02" db="EMBL/GenBank/DDBJ databases">
        <authorList>
            <consortium name="DOE Joint Genome Institute"/>
            <person name="Ahrendt S."/>
            <person name="Looney B.P."/>
            <person name="Miyauchi S."/>
            <person name="Morin E."/>
            <person name="Drula E."/>
            <person name="Courty P.E."/>
            <person name="Chicoki N."/>
            <person name="Fauchery L."/>
            <person name="Kohler A."/>
            <person name="Kuo A."/>
            <person name="Labutti K."/>
            <person name="Pangilinan J."/>
            <person name="Lipzen A."/>
            <person name="Riley R."/>
            <person name="Andreopoulos W."/>
            <person name="He G."/>
            <person name="Johnson J."/>
            <person name="Barry K.W."/>
            <person name="Grigoriev I.V."/>
            <person name="Nagy L."/>
            <person name="Hibbett D."/>
            <person name="Henrissat B."/>
            <person name="Matheny P.B."/>
            <person name="Labbe J."/>
            <person name="Martin F."/>
        </authorList>
    </citation>
    <scope>NUCLEOTIDE SEQUENCE</scope>
    <source>
        <strain evidence="1">EC-137</strain>
    </source>
</reference>
<proteinExistence type="predicted"/>
<name>A0ACB8Q5I3_9AGAM</name>
<sequence>MSQLSHPLLSTPQALLCVHFVALMCRKLVAIPALPGPVSSRDLGLHPEHVALFTHTLGLVMYAVALGESWLRATCHIANRDALHLEIASLNRVLDHARGQAFTQIPYTSSTLELRSLTDDNVLYNLAGSLLSNDPPVVETILNDLIELARLPAGWLPDIFEAYRTALVAAVQPGDVRDRPNCPLELPCMVQTDIEGYIEGKGRGEASRNRYSGGSTRGQAKDRGNESASL</sequence>
<comment type="caution">
    <text evidence="1">The sequence shown here is derived from an EMBL/GenBank/DDBJ whole genome shotgun (WGS) entry which is preliminary data.</text>
</comment>
<evidence type="ECO:0000313" key="2">
    <source>
        <dbReference type="Proteomes" id="UP000814128"/>
    </source>
</evidence>